<dbReference type="RefSeq" id="WP_215436633.1">
    <property type="nucleotide sequence ID" value="NZ_AP025943.1"/>
</dbReference>
<proteinExistence type="predicted"/>
<gene>
    <name evidence="2" type="ORF">Abiwalacus_24020</name>
</gene>
<organism evidence="2 3">
    <name type="scientific">Akkermansia biwaensis</name>
    <dbReference type="NCBI Taxonomy" id="2946555"/>
    <lineage>
        <taxon>Bacteria</taxon>
        <taxon>Pseudomonadati</taxon>
        <taxon>Verrucomicrobiota</taxon>
        <taxon>Verrucomicrobiia</taxon>
        <taxon>Verrucomicrobiales</taxon>
        <taxon>Akkermansiaceae</taxon>
        <taxon>Akkermansia</taxon>
    </lineage>
</organism>
<dbReference type="InterPro" id="IPR008523">
    <property type="entry name" value="DUF805"/>
</dbReference>
<evidence type="ECO:0000256" key="1">
    <source>
        <dbReference type="SAM" id="Phobius"/>
    </source>
</evidence>
<keyword evidence="3" id="KW-1185">Reference proteome</keyword>
<keyword evidence="1" id="KW-1133">Transmembrane helix</keyword>
<evidence type="ECO:0000313" key="2">
    <source>
        <dbReference type="EMBL" id="BDL44828.1"/>
    </source>
</evidence>
<accession>A0ABN6QNV1</accession>
<reference evidence="2" key="1">
    <citation type="submission" date="2022-06" db="EMBL/GenBank/DDBJ databases">
        <title>Akkermansia biwalacus sp. nov., an anaerobic mucin-degrading bacterium isolated from human intestine.</title>
        <authorList>
            <person name="Kobayashi Y."/>
            <person name="Inoue S."/>
            <person name="Kawahara T."/>
            <person name="Kohda N."/>
        </authorList>
    </citation>
    <scope>NUCLEOTIDE SEQUENCE</scope>
    <source>
        <strain evidence="2">WON2089</strain>
    </source>
</reference>
<name>A0ABN6QNV1_9BACT</name>
<protein>
    <recommendedName>
        <fullName evidence="4">DUF805 domain-containing protein</fullName>
    </recommendedName>
</protein>
<keyword evidence="1" id="KW-0472">Membrane</keyword>
<evidence type="ECO:0000313" key="3">
    <source>
        <dbReference type="Proteomes" id="UP001062263"/>
    </source>
</evidence>
<feature type="transmembrane region" description="Helical" evidence="1">
    <location>
        <begin position="101"/>
        <end position="124"/>
    </location>
</feature>
<keyword evidence="1" id="KW-0812">Transmembrane</keyword>
<dbReference type="Proteomes" id="UP001062263">
    <property type="component" value="Chromosome"/>
</dbReference>
<feature type="transmembrane region" description="Helical" evidence="1">
    <location>
        <begin position="130"/>
        <end position="149"/>
    </location>
</feature>
<evidence type="ECO:0008006" key="4">
    <source>
        <dbReference type="Google" id="ProtNLM"/>
    </source>
</evidence>
<feature type="transmembrane region" description="Helical" evidence="1">
    <location>
        <begin position="161"/>
        <end position="181"/>
    </location>
</feature>
<sequence>MEQVEEKLSRIDAYNKLVDVAILTKTSSKVIAEIMTKELGIECNAVNVQDVLRSSVSASDMHKIRREIEENMAIKRRNINRTTFLKKYISFSGRISRSEYWMLKLLILPMMAILFFIGVAMVSRITGEDVGVLAGIIIFICFVYFNIVADVRRLHDIGKSGWFLLWGLVPLVGIIITVILLCRDSQSVSNQHRELKVSH</sequence>
<dbReference type="Pfam" id="PF05656">
    <property type="entry name" value="DUF805"/>
    <property type="match status" value="1"/>
</dbReference>
<dbReference type="PANTHER" id="PTHR34980">
    <property type="entry name" value="INNER MEMBRANE PROTEIN-RELATED-RELATED"/>
    <property type="match status" value="1"/>
</dbReference>
<dbReference type="EMBL" id="AP025943">
    <property type="protein sequence ID" value="BDL44828.1"/>
    <property type="molecule type" value="Genomic_DNA"/>
</dbReference>